<comment type="similarity">
    <text evidence="1 9">Belongs to the thiolase-like superfamily. FabH family.</text>
</comment>
<keyword evidence="8 9" id="KW-0012">Acyltransferase</keyword>
<comment type="caution">
    <text evidence="12">The sequence shown here is derived from an EMBL/GenBank/DDBJ whole genome shotgun (WGS) entry which is preliminary data.</text>
</comment>
<dbReference type="InterPro" id="IPR004655">
    <property type="entry name" value="FabH"/>
</dbReference>
<evidence type="ECO:0000256" key="1">
    <source>
        <dbReference type="ARBA" id="ARBA00008642"/>
    </source>
</evidence>
<evidence type="ECO:0000256" key="6">
    <source>
        <dbReference type="ARBA" id="ARBA00023098"/>
    </source>
</evidence>
<dbReference type="Pfam" id="PF08541">
    <property type="entry name" value="ACP_syn_III_C"/>
    <property type="match status" value="1"/>
</dbReference>
<dbReference type="NCBIfam" id="NF006829">
    <property type="entry name" value="PRK09352.1"/>
    <property type="match status" value="1"/>
</dbReference>
<accession>A0A3M0HT24</accession>
<sequence>MTPAAVIAGLGAWVPRRVVTNDMLAEELDTSDEWIRSRTGIVTRHVIEAGMATSDLAVEAGKRAIASACPLRPDALVLATVTPDHPCPATAPAVATRLGLDGIPAMDVAAVCSGFIYALAVGAGLIATEQATTVLVIGAEAYSTILDPQDRTTRPIFGDGAGAVVLRAGHRSEPGALLGMDLGSDGSGADLIQVMAGGSRQRGTGRPPGPGDHYFRMRGREVFQQAVFHMADTSCRVLKKVGWQPEDVDWLVAHQANVRIVHAVCAQMGIPAARAVVNLDRVGNTSAASIPLALADAVARGQLRADQRVLLTAFGGGLTWGAAALHWPQVHLTP</sequence>
<keyword evidence="4 9" id="KW-0808">Transferase</keyword>
<dbReference type="GO" id="GO:0004315">
    <property type="term" value="F:3-oxoacyl-[acyl-carrier-protein] synthase activity"/>
    <property type="evidence" value="ECO:0007669"/>
    <property type="project" value="InterPro"/>
</dbReference>
<feature type="active site" evidence="9">
    <location>
        <position position="284"/>
    </location>
</feature>
<keyword evidence="7 9" id="KW-0275">Fatty acid biosynthesis</keyword>
<evidence type="ECO:0000256" key="8">
    <source>
        <dbReference type="ARBA" id="ARBA00023315"/>
    </source>
</evidence>
<keyword evidence="2 9" id="KW-0963">Cytoplasm</keyword>
<comment type="domain">
    <text evidence="9">The last Arg residue of the ACP-binding site is essential for the weak association between ACP/AcpP and FabH.</text>
</comment>
<dbReference type="AlphaFoldDB" id="A0A3M0HT24"/>
<keyword evidence="3 9" id="KW-0444">Lipid biosynthesis</keyword>
<dbReference type="Pfam" id="PF08545">
    <property type="entry name" value="ACP_syn_III"/>
    <property type="match status" value="1"/>
</dbReference>
<dbReference type="Proteomes" id="UP000270471">
    <property type="component" value="Unassembled WGS sequence"/>
</dbReference>
<dbReference type="NCBIfam" id="TIGR00747">
    <property type="entry name" value="fabH"/>
    <property type="match status" value="1"/>
</dbReference>
<feature type="active site" evidence="9">
    <location>
        <position position="112"/>
    </location>
</feature>
<evidence type="ECO:0000256" key="3">
    <source>
        <dbReference type="ARBA" id="ARBA00022516"/>
    </source>
</evidence>
<dbReference type="SUPFAM" id="SSF53901">
    <property type="entry name" value="Thiolase-like"/>
    <property type="match status" value="1"/>
</dbReference>
<dbReference type="GO" id="GO:0006633">
    <property type="term" value="P:fatty acid biosynthetic process"/>
    <property type="evidence" value="ECO:0007669"/>
    <property type="project" value="UniProtKB-UniRule"/>
</dbReference>
<dbReference type="InterPro" id="IPR016039">
    <property type="entry name" value="Thiolase-like"/>
</dbReference>
<gene>
    <name evidence="9" type="primary">fabH</name>
    <name evidence="12" type="ORF">CTZ28_39125</name>
</gene>
<proteinExistence type="inferred from homology"/>
<evidence type="ECO:0000256" key="4">
    <source>
        <dbReference type="ARBA" id="ARBA00022679"/>
    </source>
</evidence>
<comment type="catalytic activity">
    <reaction evidence="9">
        <text>malonyl-[ACP] + acetyl-CoA + H(+) = 3-oxobutanoyl-[ACP] + CO2 + CoA</text>
        <dbReference type="Rhea" id="RHEA:12080"/>
        <dbReference type="Rhea" id="RHEA-COMP:9623"/>
        <dbReference type="Rhea" id="RHEA-COMP:9625"/>
        <dbReference type="ChEBI" id="CHEBI:15378"/>
        <dbReference type="ChEBI" id="CHEBI:16526"/>
        <dbReference type="ChEBI" id="CHEBI:57287"/>
        <dbReference type="ChEBI" id="CHEBI:57288"/>
        <dbReference type="ChEBI" id="CHEBI:78449"/>
        <dbReference type="ChEBI" id="CHEBI:78450"/>
        <dbReference type="EC" id="2.3.1.180"/>
    </reaction>
</comment>
<protein>
    <recommendedName>
        <fullName evidence="9">Beta-ketoacyl-[acyl-carrier-protein] synthase III</fullName>
        <shortName evidence="9">Beta-ketoacyl-ACP synthase III</shortName>
        <shortName evidence="9">KAS III</shortName>
        <ecNumber evidence="9">2.3.1.180</ecNumber>
    </recommendedName>
    <alternativeName>
        <fullName evidence="9">3-oxoacyl-[acyl-carrier-protein] synthase 3</fullName>
    </alternativeName>
    <alternativeName>
        <fullName evidence="9">3-oxoacyl-[acyl-carrier-protein] synthase III</fullName>
    </alternativeName>
</protein>
<comment type="function">
    <text evidence="9">Catalyzes the condensation reaction of fatty acid synthesis by the addition to an acyl acceptor of two carbons from malonyl-ACP. Catalyzes the first condensation reaction which initiates fatty acid synthesis and may therefore play a role in governing the total rate of fatty acid production. Possesses both acetoacetyl-ACP synthase and acetyl transacylase activities. Its substrate specificity determines the biosynthesis of branched-chain and/or straight-chain of fatty acids.</text>
</comment>
<reference evidence="12 13" key="1">
    <citation type="submission" date="2017-11" db="EMBL/GenBank/DDBJ databases">
        <title>Draft genome of actinobacteria isolated from guarana (Paullinia cupana (Mart.) Ducke.</title>
        <authorList>
            <person name="Siqueira K.A."/>
            <person name="Liotti R.G."/>
            <person name="Mendes T.A.O."/>
            <person name="Soares M.A."/>
        </authorList>
    </citation>
    <scope>NUCLEOTIDE SEQUENCE [LARGE SCALE GENOMIC DNA]</scope>
    <source>
        <strain evidence="12 13">193</strain>
    </source>
</reference>
<evidence type="ECO:0000256" key="9">
    <source>
        <dbReference type="HAMAP-Rule" id="MF_01815"/>
    </source>
</evidence>
<evidence type="ECO:0000313" key="13">
    <source>
        <dbReference type="Proteomes" id="UP000270471"/>
    </source>
</evidence>
<dbReference type="InterPro" id="IPR013747">
    <property type="entry name" value="ACP_syn_III_C"/>
</dbReference>
<comment type="subcellular location">
    <subcellularLocation>
        <location evidence="9">Cytoplasm</location>
    </subcellularLocation>
</comment>
<evidence type="ECO:0000256" key="5">
    <source>
        <dbReference type="ARBA" id="ARBA00022832"/>
    </source>
</evidence>
<dbReference type="GO" id="GO:0005737">
    <property type="term" value="C:cytoplasm"/>
    <property type="evidence" value="ECO:0007669"/>
    <property type="project" value="UniProtKB-SubCell"/>
</dbReference>
<evidence type="ECO:0000259" key="10">
    <source>
        <dbReference type="Pfam" id="PF08541"/>
    </source>
</evidence>
<evidence type="ECO:0000259" key="11">
    <source>
        <dbReference type="Pfam" id="PF08545"/>
    </source>
</evidence>
<dbReference type="OrthoDB" id="9815506at2"/>
<dbReference type="RefSeq" id="WP_121894633.1">
    <property type="nucleotide sequence ID" value="NZ_PENI01000040.1"/>
</dbReference>
<keyword evidence="13" id="KW-1185">Reference proteome</keyword>
<comment type="subunit">
    <text evidence="9">Homodimer.</text>
</comment>
<keyword evidence="6 9" id="KW-0443">Lipid metabolism</keyword>
<dbReference type="EC" id="2.3.1.180" evidence="9"/>
<dbReference type="CDD" id="cd00830">
    <property type="entry name" value="KAS_III"/>
    <property type="match status" value="1"/>
</dbReference>
<dbReference type="EMBL" id="PENI01000040">
    <property type="protein sequence ID" value="RMB80621.1"/>
    <property type="molecule type" value="Genomic_DNA"/>
</dbReference>
<evidence type="ECO:0000256" key="7">
    <source>
        <dbReference type="ARBA" id="ARBA00023160"/>
    </source>
</evidence>
<name>A0A3M0HT24_9ACTN</name>
<dbReference type="HAMAP" id="MF_01815">
    <property type="entry name" value="FabH"/>
    <property type="match status" value="1"/>
</dbReference>
<dbReference type="PANTHER" id="PTHR34069">
    <property type="entry name" value="3-OXOACYL-[ACYL-CARRIER-PROTEIN] SYNTHASE 3"/>
    <property type="match status" value="1"/>
</dbReference>
<dbReference type="Gene3D" id="3.40.47.10">
    <property type="match status" value="1"/>
</dbReference>
<dbReference type="UniPathway" id="UPA00094"/>
<feature type="active site" evidence="9">
    <location>
        <position position="254"/>
    </location>
</feature>
<evidence type="ECO:0000313" key="12">
    <source>
        <dbReference type="EMBL" id="RMB80621.1"/>
    </source>
</evidence>
<organism evidence="12 13">
    <name type="scientific">Streptomyces shenzhenensis</name>
    <dbReference type="NCBI Taxonomy" id="943815"/>
    <lineage>
        <taxon>Bacteria</taxon>
        <taxon>Bacillati</taxon>
        <taxon>Actinomycetota</taxon>
        <taxon>Actinomycetes</taxon>
        <taxon>Kitasatosporales</taxon>
        <taxon>Streptomycetaceae</taxon>
        <taxon>Streptomyces</taxon>
    </lineage>
</organism>
<feature type="domain" description="Beta-ketoacyl-[acyl-carrier-protein] synthase III C-terminal" evidence="10">
    <location>
        <begin position="238"/>
        <end position="327"/>
    </location>
</feature>
<feature type="domain" description="Beta-ketoacyl-[acyl-carrier-protein] synthase III N-terminal" evidence="11">
    <location>
        <begin position="106"/>
        <end position="186"/>
    </location>
</feature>
<comment type="pathway">
    <text evidence="9">Lipid metabolism; fatty acid biosynthesis.</text>
</comment>
<dbReference type="GO" id="GO:0044550">
    <property type="term" value="P:secondary metabolite biosynthetic process"/>
    <property type="evidence" value="ECO:0007669"/>
    <property type="project" value="TreeGrafter"/>
</dbReference>
<dbReference type="GO" id="GO:0033818">
    <property type="term" value="F:beta-ketoacyl-acyl-carrier-protein synthase III activity"/>
    <property type="evidence" value="ECO:0007669"/>
    <property type="project" value="UniProtKB-UniRule"/>
</dbReference>
<keyword evidence="9" id="KW-0511">Multifunctional enzyme</keyword>
<keyword evidence="5 9" id="KW-0276">Fatty acid metabolism</keyword>
<feature type="region of interest" description="ACP-binding" evidence="9">
    <location>
        <begin position="255"/>
        <end position="259"/>
    </location>
</feature>
<evidence type="ECO:0000256" key="2">
    <source>
        <dbReference type="ARBA" id="ARBA00022490"/>
    </source>
</evidence>
<dbReference type="PANTHER" id="PTHR34069:SF2">
    <property type="entry name" value="BETA-KETOACYL-[ACYL-CARRIER-PROTEIN] SYNTHASE III"/>
    <property type="match status" value="1"/>
</dbReference>
<dbReference type="InterPro" id="IPR013751">
    <property type="entry name" value="ACP_syn_III_N"/>
</dbReference>